<evidence type="ECO:0008006" key="4">
    <source>
        <dbReference type="Google" id="ProtNLM"/>
    </source>
</evidence>
<evidence type="ECO:0000313" key="3">
    <source>
        <dbReference type="Proteomes" id="UP000509302"/>
    </source>
</evidence>
<protein>
    <recommendedName>
        <fullName evidence="4">Prepilin-type N-terminal cleavage/methylation domain-containing protein</fullName>
    </recommendedName>
</protein>
<keyword evidence="3" id="KW-1185">Reference proteome</keyword>
<reference evidence="2 3" key="1">
    <citation type="journal article" date="2006" name="Int. J. Syst. Evol. Microbiol.">
        <title>Costertonia aggregata gen. nov., sp. nov., a mesophilic marine bacterium of the family Flavobacteriaceae, isolated from a mature biofilm.</title>
        <authorList>
            <person name="Kwon K.K."/>
            <person name="Lee Y.K."/>
            <person name="Lee H.K."/>
        </authorList>
    </citation>
    <scope>NUCLEOTIDE SEQUENCE [LARGE SCALE GENOMIC DNA]</scope>
    <source>
        <strain evidence="2 3">KCCM 42265</strain>
    </source>
</reference>
<keyword evidence="1" id="KW-0812">Transmembrane</keyword>
<dbReference type="Proteomes" id="UP000509302">
    <property type="component" value="Chromosome"/>
</dbReference>
<organism evidence="2 3">
    <name type="scientific">Costertonia aggregata</name>
    <dbReference type="NCBI Taxonomy" id="343403"/>
    <lineage>
        <taxon>Bacteria</taxon>
        <taxon>Pseudomonadati</taxon>
        <taxon>Bacteroidota</taxon>
        <taxon>Flavobacteriia</taxon>
        <taxon>Flavobacteriales</taxon>
        <taxon>Flavobacteriaceae</taxon>
        <taxon>Costertonia</taxon>
    </lineage>
</organism>
<accession>A0A7H9ATL6</accession>
<dbReference type="AlphaFoldDB" id="A0A7H9ATL6"/>
<name>A0A7H9ATL6_9FLAO</name>
<gene>
    <name evidence="2" type="ORF">HYG79_16000</name>
</gene>
<evidence type="ECO:0000256" key="1">
    <source>
        <dbReference type="SAM" id="Phobius"/>
    </source>
</evidence>
<dbReference type="RefSeq" id="WP_179243068.1">
    <property type="nucleotide sequence ID" value="NZ_CP058595.1"/>
</dbReference>
<keyword evidence="1" id="KW-1133">Transmembrane helix</keyword>
<dbReference type="EMBL" id="CP058595">
    <property type="protein sequence ID" value="QLG46789.1"/>
    <property type="molecule type" value="Genomic_DNA"/>
</dbReference>
<keyword evidence="1" id="KW-0472">Membrane</keyword>
<proteinExistence type="predicted"/>
<feature type="transmembrane region" description="Helical" evidence="1">
    <location>
        <begin position="14"/>
        <end position="35"/>
    </location>
</feature>
<evidence type="ECO:0000313" key="2">
    <source>
        <dbReference type="EMBL" id="QLG46789.1"/>
    </source>
</evidence>
<sequence>MKATRFKAFTLSEMVIALVITVIVVGLAFTILGLVQKQMWAIESNYEQGTETNLLRQALWIDFNRYSEFNFDRISNRLQGSNPLEKVIYTFETDFVLREKDTFHVRLAEKKFYFDGKSISSGSIDAIELLTGKEQGSKRIFVYKHNASADYMR</sequence>
<dbReference type="KEGG" id="cagg:HYG79_16000"/>